<keyword evidence="8" id="KW-1133">Transmembrane helix</keyword>
<keyword evidence="9" id="KW-0472">Membrane</keyword>
<evidence type="ECO:0008006" key="15">
    <source>
        <dbReference type="Google" id="ProtNLM"/>
    </source>
</evidence>
<dbReference type="InterPro" id="IPR001611">
    <property type="entry name" value="Leu-rich_rpt"/>
</dbReference>
<dbReference type="GO" id="GO:0005886">
    <property type="term" value="C:plasma membrane"/>
    <property type="evidence" value="ECO:0007669"/>
    <property type="project" value="UniProtKB-SubCell"/>
</dbReference>
<dbReference type="Pfam" id="PF00560">
    <property type="entry name" value="LRR_1"/>
    <property type="match status" value="4"/>
</dbReference>
<keyword evidence="3" id="KW-1003">Cell membrane</keyword>
<keyword evidence="4" id="KW-0433">Leucine-rich repeat</keyword>
<evidence type="ECO:0000256" key="7">
    <source>
        <dbReference type="ARBA" id="ARBA00022737"/>
    </source>
</evidence>
<feature type="chain" id="PRO_5043799075" description="Leucine-rich repeat-containing N-terminal plant-type domain-containing protein" evidence="12">
    <location>
        <begin position="21"/>
        <end position="821"/>
    </location>
</feature>
<keyword evidence="11" id="KW-0325">Glycoprotein</keyword>
<comment type="subcellular location">
    <subcellularLocation>
        <location evidence="1">Cell membrane</location>
        <topology evidence="1">Single-pass type I membrane protein</topology>
    </subcellularLocation>
</comment>
<proteinExistence type="inferred from homology"/>
<keyword evidence="7" id="KW-0677">Repeat</keyword>
<gene>
    <name evidence="13" type="ORF">R3W88_022535</name>
</gene>
<dbReference type="InterPro" id="IPR032675">
    <property type="entry name" value="LRR_dom_sf"/>
</dbReference>
<keyword evidence="6 12" id="KW-0732">Signal</keyword>
<dbReference type="SUPFAM" id="SSF52058">
    <property type="entry name" value="L domain-like"/>
    <property type="match status" value="1"/>
</dbReference>
<evidence type="ECO:0000256" key="4">
    <source>
        <dbReference type="ARBA" id="ARBA00022614"/>
    </source>
</evidence>
<dbReference type="Proteomes" id="UP001311915">
    <property type="component" value="Unassembled WGS sequence"/>
</dbReference>
<dbReference type="EMBL" id="JAWPEI010000004">
    <property type="protein sequence ID" value="KAK4729547.1"/>
    <property type="molecule type" value="Genomic_DNA"/>
</dbReference>
<evidence type="ECO:0000256" key="11">
    <source>
        <dbReference type="ARBA" id="ARBA00023180"/>
    </source>
</evidence>
<evidence type="ECO:0000256" key="2">
    <source>
        <dbReference type="ARBA" id="ARBA00009592"/>
    </source>
</evidence>
<evidence type="ECO:0000256" key="12">
    <source>
        <dbReference type="SAM" id="SignalP"/>
    </source>
</evidence>
<reference evidence="13 14" key="1">
    <citation type="submission" date="2023-10" db="EMBL/GenBank/DDBJ databases">
        <title>Genome-Wide Identification Analysis in wild type Solanum Pinnatisectum Reveals Some Genes Defensing Phytophthora Infestans.</title>
        <authorList>
            <person name="Sun C."/>
        </authorList>
    </citation>
    <scope>NUCLEOTIDE SEQUENCE [LARGE SCALE GENOMIC DNA]</scope>
    <source>
        <strain evidence="13">LQN</strain>
        <tissue evidence="13">Leaf</tissue>
    </source>
</reference>
<evidence type="ECO:0000313" key="14">
    <source>
        <dbReference type="Proteomes" id="UP001311915"/>
    </source>
</evidence>
<organism evidence="13 14">
    <name type="scientific">Solanum pinnatisectum</name>
    <name type="common">tansyleaf nightshade</name>
    <dbReference type="NCBI Taxonomy" id="50273"/>
    <lineage>
        <taxon>Eukaryota</taxon>
        <taxon>Viridiplantae</taxon>
        <taxon>Streptophyta</taxon>
        <taxon>Embryophyta</taxon>
        <taxon>Tracheophyta</taxon>
        <taxon>Spermatophyta</taxon>
        <taxon>Magnoliopsida</taxon>
        <taxon>eudicotyledons</taxon>
        <taxon>Gunneridae</taxon>
        <taxon>Pentapetalae</taxon>
        <taxon>asterids</taxon>
        <taxon>lamiids</taxon>
        <taxon>Solanales</taxon>
        <taxon>Solanaceae</taxon>
        <taxon>Solanoideae</taxon>
        <taxon>Solaneae</taxon>
        <taxon>Solanum</taxon>
    </lineage>
</organism>
<keyword evidence="10" id="KW-0675">Receptor</keyword>
<keyword evidence="14" id="KW-1185">Reference proteome</keyword>
<name>A0AAV9LUY3_9SOLN</name>
<keyword evidence="5" id="KW-0812">Transmembrane</keyword>
<evidence type="ECO:0000256" key="8">
    <source>
        <dbReference type="ARBA" id="ARBA00022989"/>
    </source>
</evidence>
<sequence length="821" mass="91421">MGNIKILLLVFFLIPIVANGCWEEERSALLVLQANIVSSNGELLVDWAGYNTNGFIDCCFWKKVKCNLATGRVIKLDLETDFGTGDGWRFNASLLLPFKSLQVLLLSHRNIIGWTKNEGFSKLRQLPNLKEVDLQYNPIHPKVLLSSLCSISSLEVLKLGMSKKCGGLTNLRELKFRGYGINDINILFALGVCANTGLRNLEKINLYDNNFNSTIFSSLKIFPSLKHLNLAANEINGNIEMNDIIALSNLKYLDLWNNNRESFVTTKGSKRMGSLRNLLLGSSNSNSSRVLQSLKSFSSLKSLSYVDSDLTSPTIIYALRNLSTVEYLYLMESSLNDNFLANIGQMTSLKVLSMPFAGNDGTLPNEGGNQLPGNFPTWLLENNTRLAAIYGGDNAFNGPFKLPLNCLLHLETIDVSNNILNGHIPKNMSLAFPKLTSLNMSQNYLEGPIPSKISGIHLQILDLSVNFLSGEVPGDLAVGSPQLFYLQLSNNKLNGRIFSEEVRPHLLSFLYLNDNNFEGALRSNIFLSSLIALDASRNNFSGEIPGCIRDNRRLLQLDLSKNHLDGSILVEICYLKLIQVLAISENRLSGFIPSCMSSLPLEHIHLERNQLGGTLEHVLFNFSSLITLDLGNNSFTGTIPHTIGSLNTLNYLLLSNNQLEGQIPTQICMLNNLSIVDLSFNKLNGPLLPCLGYLTQAKNDVEISWTYYEMTTACSWLNFVAWIRSKRHYHDSHGLVGDIFLMDVETQVQVSTKRNSYTYKGSILKYMTGIDLSSNKLTGEIPVELGNMRNIHALNLLHNHLIGRIPNTLSNLQEIESLDLS</sequence>
<dbReference type="PANTHER" id="PTHR48052:SF94">
    <property type="entry name" value="LEUCINE-RICH REPEAT-CONTAINING N-TERMINAL PLANT-TYPE DOMAIN-CONTAINING PROTEIN"/>
    <property type="match status" value="1"/>
</dbReference>
<comment type="similarity">
    <text evidence="2">Belongs to the RLP family.</text>
</comment>
<dbReference type="FunFam" id="3.80.10.10:FF:000095">
    <property type="entry name" value="LRR receptor-like serine/threonine-protein kinase GSO1"/>
    <property type="match status" value="1"/>
</dbReference>
<evidence type="ECO:0000256" key="3">
    <source>
        <dbReference type="ARBA" id="ARBA00022475"/>
    </source>
</evidence>
<evidence type="ECO:0000313" key="13">
    <source>
        <dbReference type="EMBL" id="KAK4729547.1"/>
    </source>
</evidence>
<evidence type="ECO:0000256" key="10">
    <source>
        <dbReference type="ARBA" id="ARBA00023170"/>
    </source>
</evidence>
<evidence type="ECO:0000256" key="9">
    <source>
        <dbReference type="ARBA" id="ARBA00023136"/>
    </source>
</evidence>
<evidence type="ECO:0000256" key="6">
    <source>
        <dbReference type="ARBA" id="ARBA00022729"/>
    </source>
</evidence>
<evidence type="ECO:0000256" key="1">
    <source>
        <dbReference type="ARBA" id="ARBA00004251"/>
    </source>
</evidence>
<dbReference type="AlphaFoldDB" id="A0AAV9LUY3"/>
<dbReference type="Gene3D" id="3.80.10.10">
    <property type="entry name" value="Ribonuclease Inhibitor"/>
    <property type="match status" value="3"/>
</dbReference>
<comment type="caution">
    <text evidence="13">The sequence shown here is derived from an EMBL/GenBank/DDBJ whole genome shotgun (WGS) entry which is preliminary data.</text>
</comment>
<evidence type="ECO:0000256" key="5">
    <source>
        <dbReference type="ARBA" id="ARBA00022692"/>
    </source>
</evidence>
<protein>
    <recommendedName>
        <fullName evidence="15">Leucine-rich repeat-containing N-terminal plant-type domain-containing protein</fullName>
    </recommendedName>
</protein>
<accession>A0AAV9LUY3</accession>
<feature type="signal peptide" evidence="12">
    <location>
        <begin position="1"/>
        <end position="20"/>
    </location>
</feature>
<dbReference type="PANTHER" id="PTHR48052">
    <property type="entry name" value="UNNAMED PRODUCT"/>
    <property type="match status" value="1"/>
</dbReference>
<dbReference type="SUPFAM" id="SSF52047">
    <property type="entry name" value="RNI-like"/>
    <property type="match status" value="2"/>
</dbReference>